<accession>A0ABY5I794</accession>
<dbReference type="SUPFAM" id="SSF56235">
    <property type="entry name" value="N-terminal nucleophile aminohydrolases (Ntn hydrolases)"/>
    <property type="match status" value="1"/>
</dbReference>
<dbReference type="Pfam" id="PF01112">
    <property type="entry name" value="Asparaginase_2"/>
    <property type="match status" value="1"/>
</dbReference>
<dbReference type="PANTHER" id="PTHR10188:SF6">
    <property type="entry name" value="N(4)-(BETA-N-ACETYLGLUCOSAMINYL)-L-ASPARAGINASE"/>
    <property type="match status" value="1"/>
</dbReference>
<gene>
    <name evidence="1" type="ORF">NMU03_03180</name>
</gene>
<dbReference type="RefSeq" id="WP_290141247.1">
    <property type="nucleotide sequence ID" value="NZ_CP101620.1"/>
</dbReference>
<dbReference type="CDD" id="cd04513">
    <property type="entry name" value="Glycosylasparaginase"/>
    <property type="match status" value="1"/>
</dbReference>
<dbReference type="PANTHER" id="PTHR10188">
    <property type="entry name" value="L-ASPARAGINASE"/>
    <property type="match status" value="1"/>
</dbReference>
<evidence type="ECO:0000313" key="2">
    <source>
        <dbReference type="Proteomes" id="UP001060112"/>
    </source>
</evidence>
<organism evidence="1 2">
    <name type="scientific">Allocoprobacillus halotolerans</name>
    <dbReference type="NCBI Taxonomy" id="2944914"/>
    <lineage>
        <taxon>Bacteria</taxon>
        <taxon>Bacillati</taxon>
        <taxon>Bacillota</taxon>
        <taxon>Erysipelotrichia</taxon>
        <taxon>Erysipelotrichales</taxon>
        <taxon>Erysipelotrichaceae</taxon>
        <taxon>Allocoprobacillus</taxon>
    </lineage>
</organism>
<dbReference type="Gene3D" id="3.60.20.30">
    <property type="entry name" value="(Glycosyl)asparaginase"/>
    <property type="match status" value="1"/>
</dbReference>
<dbReference type="EMBL" id="CP101620">
    <property type="protein sequence ID" value="UTY39827.1"/>
    <property type="molecule type" value="Genomic_DNA"/>
</dbReference>
<sequence>MWGIIATWRMAKEGLELAEEILKNQGDAGDAIEKAIQAVEDFPYYKSVGYGGLPNEDMEVELDAAYMNGNTLSVGAVGAIRDFANPISIARRLSHEKVNCILVSEGAEKFAHKEGFERKNMLTERAKIHYHNRMKETVQELKPYIGHDTVGMVCLDETGKMTAATSTSGLFMKKKGRIGDSPVIGSGFYVDSQIGGASATGLGEDLMKGCISYTIVQLMEMGMHPQKACEKAVFDLDLKLKQRRGQAGDLSVIAMNCKGEFGVATNIDGFSFVVCLPHQQPTVYLVKRQGNHCVYQPASQKWLDDYMQTRMAPLKRK</sequence>
<dbReference type="InterPro" id="IPR000246">
    <property type="entry name" value="Peptidase_T2"/>
</dbReference>
<keyword evidence="2" id="KW-1185">Reference proteome</keyword>
<reference evidence="1" key="1">
    <citation type="submission" date="2022-07" db="EMBL/GenBank/DDBJ databases">
        <title>Faecal culturing of patients with breast cancer.</title>
        <authorList>
            <person name="Teng N.M.Y."/>
            <person name="Kiu R."/>
            <person name="Evans R."/>
            <person name="Baker D.J."/>
            <person name="Zenner C."/>
            <person name="Robinson S.D."/>
            <person name="Hall L.J."/>
        </authorList>
    </citation>
    <scope>NUCLEOTIDE SEQUENCE</scope>
    <source>
        <strain evidence="1">LH1062</strain>
    </source>
</reference>
<evidence type="ECO:0000313" key="1">
    <source>
        <dbReference type="EMBL" id="UTY39827.1"/>
    </source>
</evidence>
<dbReference type="InterPro" id="IPR029055">
    <property type="entry name" value="Ntn_hydrolases_N"/>
</dbReference>
<dbReference type="Proteomes" id="UP001060112">
    <property type="component" value="Chromosome"/>
</dbReference>
<protein>
    <submittedName>
        <fullName evidence="1">N(4)-(Beta-N-acetylglucosaminyl)-L-asparaginase</fullName>
    </submittedName>
</protein>
<name>A0ABY5I794_9FIRM</name>
<proteinExistence type="predicted"/>